<dbReference type="GO" id="GO:0017147">
    <property type="term" value="F:Wnt-protein binding"/>
    <property type="evidence" value="ECO:0007669"/>
    <property type="project" value="InterPro"/>
</dbReference>
<protein>
    <submittedName>
        <fullName evidence="9">Uncharacterized protein LOC125179486</fullName>
    </submittedName>
</protein>
<evidence type="ECO:0000313" key="9">
    <source>
        <dbReference type="RefSeq" id="XP_047741402.1"/>
    </source>
</evidence>
<dbReference type="OrthoDB" id="5985602at2759"/>
<gene>
    <name evidence="9" type="primary">LOC125179486</name>
</gene>
<keyword evidence="3" id="KW-0732">Signal</keyword>
<evidence type="ECO:0000256" key="6">
    <source>
        <dbReference type="SAM" id="MobiDB-lite"/>
    </source>
</evidence>
<dbReference type="GO" id="GO:0005886">
    <property type="term" value="C:plasma membrane"/>
    <property type="evidence" value="ECO:0007669"/>
    <property type="project" value="InterPro"/>
</dbReference>
<keyword evidence="8" id="KW-1185">Reference proteome</keyword>
<sequence>MDGIRPEEYHYKPEGYYNKPEGYYNKPEGYYYKEELALAQDSHGAPPTALQTPLLLAAPQNLVGCATCQLLLTATELQPPQLPPPAAGGGRSSPVGSWGSTTCSLTPHGLFITRTLHFRDEQKWALQQRHFTDHLCSAPAYVLHAHGSFVLRTAAFSNLKTLIEGLALGNKKDLPSKTMQKNPGGRKEFLKKSPKKYLFVSSEHLKVKQEKNILNADNISESEDNGTGNTISGDKVLLLFMVVQNLSLTPLTQPVVAQLNHPRGGCGGGWVLGVTKDMTDTKGCKSLGITLPLVMKYPLKFGRDSGSGLENLYIGEPSPGFVEYPSNMSLVYPHQQQWIKDPDDHEFTVEYPAWGWGAPLQECDDGGPRTRTGAGGNAPQERRGVRFHGVEPDDVDGDSESSRIQMKKEDESTNKSRISFKRTEELGNNVNPHAVYQPHADMTSAADISSPAVLTKTVLLLLILNGH</sequence>
<dbReference type="KEGG" id="hazt:125179486"/>
<dbReference type="PANTHER" id="PTHR31021:SF1">
    <property type="entry name" value="CHROMOSOME UNDETERMINED SCAFFOLD_56, WHOLE GENOME SHOTGUN SEQUENCE"/>
    <property type="match status" value="1"/>
</dbReference>
<dbReference type="GO" id="GO:0030178">
    <property type="term" value="P:negative regulation of Wnt signaling pathway"/>
    <property type="evidence" value="ECO:0007669"/>
    <property type="project" value="InterPro"/>
</dbReference>
<evidence type="ECO:0000256" key="2">
    <source>
        <dbReference type="ARBA" id="ARBA00022692"/>
    </source>
</evidence>
<evidence type="ECO:0000259" key="7">
    <source>
        <dbReference type="SMART" id="SM01352"/>
    </source>
</evidence>
<dbReference type="GeneID" id="125179486"/>
<keyword evidence="2" id="KW-0812">Transmembrane</keyword>
<name>A0A979FXW8_HYAAZ</name>
<comment type="subcellular location">
    <subcellularLocation>
        <location evidence="1">Membrane</location>
        <topology evidence="1">Single-pass membrane protein</topology>
    </subcellularLocation>
</comment>
<dbReference type="RefSeq" id="XP_047741402.1">
    <property type="nucleotide sequence ID" value="XM_047885446.1"/>
</dbReference>
<evidence type="ECO:0000256" key="1">
    <source>
        <dbReference type="ARBA" id="ARBA00004167"/>
    </source>
</evidence>
<accession>A0A979FXW8</accession>
<dbReference type="Pfam" id="PF14921">
    <property type="entry name" value="APCDDC"/>
    <property type="match status" value="1"/>
</dbReference>
<organism evidence="8 9">
    <name type="scientific">Hyalella azteca</name>
    <name type="common">Amphipod</name>
    <dbReference type="NCBI Taxonomy" id="294128"/>
    <lineage>
        <taxon>Eukaryota</taxon>
        <taxon>Metazoa</taxon>
        <taxon>Ecdysozoa</taxon>
        <taxon>Arthropoda</taxon>
        <taxon>Crustacea</taxon>
        <taxon>Multicrustacea</taxon>
        <taxon>Malacostraca</taxon>
        <taxon>Eumalacostraca</taxon>
        <taxon>Peracarida</taxon>
        <taxon>Amphipoda</taxon>
        <taxon>Senticaudata</taxon>
        <taxon>Talitrida</taxon>
        <taxon>Talitroidea</taxon>
        <taxon>Hyalellidae</taxon>
        <taxon>Hyalella</taxon>
    </lineage>
</organism>
<dbReference type="Proteomes" id="UP000694843">
    <property type="component" value="Unplaced"/>
</dbReference>
<feature type="region of interest" description="Disordered" evidence="6">
    <location>
        <begin position="363"/>
        <end position="416"/>
    </location>
</feature>
<feature type="compositionally biased region" description="Basic and acidic residues" evidence="6">
    <location>
        <begin position="380"/>
        <end position="391"/>
    </location>
</feature>
<evidence type="ECO:0000256" key="4">
    <source>
        <dbReference type="ARBA" id="ARBA00023136"/>
    </source>
</evidence>
<reference evidence="9" key="1">
    <citation type="submission" date="2025-08" db="UniProtKB">
        <authorList>
            <consortium name="RefSeq"/>
        </authorList>
    </citation>
    <scope>IDENTIFICATION</scope>
    <source>
        <tissue evidence="9">Whole organism</tissue>
    </source>
</reference>
<dbReference type="AlphaFoldDB" id="A0A979FXW8"/>
<dbReference type="PANTHER" id="PTHR31021">
    <property type="entry name" value="ADENOMATOSIS POLYPOSIS COLI DOWN-REGULATED 1"/>
    <property type="match status" value="1"/>
</dbReference>
<dbReference type="InterPro" id="IPR029405">
    <property type="entry name" value="APCDD1_dom"/>
</dbReference>
<evidence type="ECO:0000256" key="5">
    <source>
        <dbReference type="ARBA" id="ARBA00023180"/>
    </source>
</evidence>
<feature type="domain" description="APCDD1" evidence="7">
    <location>
        <begin position="67"/>
        <end position="373"/>
    </location>
</feature>
<dbReference type="SMART" id="SM01352">
    <property type="entry name" value="APCDDC"/>
    <property type="match status" value="1"/>
</dbReference>
<evidence type="ECO:0000256" key="3">
    <source>
        <dbReference type="ARBA" id="ARBA00022729"/>
    </source>
</evidence>
<keyword evidence="5" id="KW-0325">Glycoprotein</keyword>
<proteinExistence type="predicted"/>
<dbReference type="InterPro" id="IPR042425">
    <property type="entry name" value="APCDD1"/>
</dbReference>
<keyword evidence="4" id="KW-0472">Membrane</keyword>
<evidence type="ECO:0000313" key="8">
    <source>
        <dbReference type="Proteomes" id="UP000694843"/>
    </source>
</evidence>